<accession>A0A0X8FD51</accession>
<dbReference type="EC" id="2.3.1.234" evidence="3"/>
<proteinExistence type="predicted"/>
<dbReference type="GO" id="GO:0005829">
    <property type="term" value="C:cytosol"/>
    <property type="evidence" value="ECO:0007669"/>
    <property type="project" value="TreeGrafter"/>
</dbReference>
<dbReference type="AlphaFoldDB" id="A0A0X8FD51"/>
<keyword evidence="3" id="KW-0012">Acyltransferase</keyword>
<evidence type="ECO:0000313" key="5">
    <source>
        <dbReference type="Proteomes" id="UP000594771"/>
    </source>
</evidence>
<evidence type="ECO:0000313" key="4">
    <source>
        <dbReference type="EMBL" id="QPS01529.1"/>
    </source>
</evidence>
<gene>
    <name evidence="4" type="primary">tsaB</name>
    <name evidence="4" type="ORF">I6G68_00140</name>
    <name evidence="3" type="ORF">ODY43_04485</name>
</gene>
<dbReference type="InterPro" id="IPR000905">
    <property type="entry name" value="Gcp-like_dom"/>
</dbReference>
<dbReference type="Gene3D" id="3.30.420.40">
    <property type="match status" value="2"/>
</dbReference>
<dbReference type="RefSeq" id="WP_060777648.1">
    <property type="nucleotide sequence ID" value="NZ_CAJHLF010000001.1"/>
</dbReference>
<feature type="domain" description="Gcp-like" evidence="2">
    <location>
        <begin position="33"/>
        <end position="134"/>
    </location>
</feature>
<keyword evidence="6" id="KW-1185">Reference proteome</keyword>
<dbReference type="InterPro" id="IPR043129">
    <property type="entry name" value="ATPase_NBD"/>
</dbReference>
<evidence type="ECO:0000259" key="2">
    <source>
        <dbReference type="Pfam" id="PF00814"/>
    </source>
</evidence>
<dbReference type="CDD" id="cd24032">
    <property type="entry name" value="ASKHA_NBD_TsaB"/>
    <property type="match status" value="1"/>
</dbReference>
<evidence type="ECO:0000313" key="3">
    <source>
        <dbReference type="EMBL" id="MCY3053243.1"/>
    </source>
</evidence>
<dbReference type="KEGG" id="aun:AWM73_00875"/>
<dbReference type="GO" id="GO:0002949">
    <property type="term" value="P:tRNA threonylcarbamoyladenosine modification"/>
    <property type="evidence" value="ECO:0007669"/>
    <property type="project" value="InterPro"/>
</dbReference>
<sequence>MRTLAIDTSTVSMSIALIEDQTSKMEITTNTKIKHSKALLPLIKQLFTTVAWEVSDLDRVVVTRGPGSYTGLRIGVTTAKTLAWTLNIPLYSVTSLAAIAANAAEEDGIICPLINARRQTVFAMAYDSNGEEVEGLTMGHYRLADWLDQLKAACPDQSLYFISSDIDQFEELIKEHLGDQAKLLPAEKGVIHAPLLAKLELEEEDVATFLPEYAKLAEAEERWEEKHPEEAAANRGHYVERML</sequence>
<reference evidence="4 5" key="1">
    <citation type="submission" date="2020-12" db="EMBL/GenBank/DDBJ databases">
        <title>FDA dAtabase for Regulatory Grade micrObial Sequences (FDA-ARGOS): Supporting development and validation of Infectious Disease Dx tests.</title>
        <authorList>
            <person name="Sproer C."/>
            <person name="Gronow S."/>
            <person name="Severitt S."/>
            <person name="Schroder I."/>
            <person name="Tallon L."/>
            <person name="Sadzewicz L."/>
            <person name="Zhao X."/>
            <person name="Boylan J."/>
            <person name="Ott S."/>
            <person name="Bowen H."/>
            <person name="Vavikolanu K."/>
            <person name="Mehta A."/>
            <person name="Aluvathingal J."/>
            <person name="Nadendla S."/>
            <person name="Lowell S."/>
            <person name="Myers T."/>
            <person name="Yan Y."/>
            <person name="Sichtig H."/>
        </authorList>
    </citation>
    <scope>NUCLEOTIDE SEQUENCE [LARGE SCALE GENOMIC DNA]</scope>
    <source>
        <strain evidence="4 5">FDAARGOS_911</strain>
    </source>
</reference>
<dbReference type="NCBIfam" id="TIGR03725">
    <property type="entry name" value="T6A_YeaZ"/>
    <property type="match status" value="1"/>
</dbReference>
<dbReference type="GO" id="GO:0061711">
    <property type="term" value="F:tRNA N(6)-L-threonylcarbamoyladenine synthase activity"/>
    <property type="evidence" value="ECO:0007669"/>
    <property type="project" value="UniProtKB-EC"/>
</dbReference>
<dbReference type="Proteomes" id="UP000594771">
    <property type="component" value="Chromosome"/>
</dbReference>
<reference evidence="3" key="2">
    <citation type="submission" date="2022-09" db="EMBL/GenBank/DDBJ databases">
        <title>Aerococcus urinae taxonomy study.</title>
        <authorList>
            <person name="Christensen J."/>
            <person name="Senneby E."/>
        </authorList>
    </citation>
    <scope>NUCLEOTIDE SEQUENCE</scope>
    <source>
        <strain evidence="3">NLD-066-U95</strain>
    </source>
</reference>
<dbReference type="PANTHER" id="PTHR11735">
    <property type="entry name" value="TRNA N6-ADENOSINE THREONYLCARBAMOYLTRANSFERASE"/>
    <property type="match status" value="1"/>
</dbReference>
<dbReference type="Proteomes" id="UP001069145">
    <property type="component" value="Unassembled WGS sequence"/>
</dbReference>
<dbReference type="InterPro" id="IPR022496">
    <property type="entry name" value="T6A_TsaB"/>
</dbReference>
<protein>
    <submittedName>
        <fullName evidence="4">tRNA (Adenosine(37)-N6)-threonylcarbamoyltransferase complex dimerization subunit type 1 TsaB</fullName>
        <ecNumber evidence="3">2.3.1.234</ecNumber>
    </submittedName>
</protein>
<dbReference type="PANTHER" id="PTHR11735:SF11">
    <property type="entry name" value="TRNA THREONYLCARBAMOYLADENOSINE BIOSYNTHESIS PROTEIN TSAB"/>
    <property type="match status" value="1"/>
</dbReference>
<evidence type="ECO:0000256" key="1">
    <source>
        <dbReference type="SAM" id="MobiDB-lite"/>
    </source>
</evidence>
<dbReference type="OrthoDB" id="9784166at2"/>
<keyword evidence="4" id="KW-0808">Transferase</keyword>
<feature type="region of interest" description="Disordered" evidence="1">
    <location>
        <begin position="224"/>
        <end position="243"/>
    </location>
</feature>
<dbReference type="EMBL" id="JAOTML010000004">
    <property type="protein sequence ID" value="MCY3053243.1"/>
    <property type="molecule type" value="Genomic_DNA"/>
</dbReference>
<evidence type="ECO:0000313" key="6">
    <source>
        <dbReference type="Proteomes" id="UP001069145"/>
    </source>
</evidence>
<dbReference type="GeneID" id="35767555"/>
<name>A0A0X8FD51_9LACT</name>
<organism evidence="4 5">
    <name type="scientific">Aerococcus urinae</name>
    <dbReference type="NCBI Taxonomy" id="1376"/>
    <lineage>
        <taxon>Bacteria</taxon>
        <taxon>Bacillati</taxon>
        <taxon>Bacillota</taxon>
        <taxon>Bacilli</taxon>
        <taxon>Lactobacillales</taxon>
        <taxon>Aerococcaceae</taxon>
        <taxon>Aerococcus</taxon>
    </lineage>
</organism>
<dbReference type="Pfam" id="PF00814">
    <property type="entry name" value="TsaD"/>
    <property type="match status" value="1"/>
</dbReference>
<dbReference type="SUPFAM" id="SSF53067">
    <property type="entry name" value="Actin-like ATPase domain"/>
    <property type="match status" value="1"/>
</dbReference>
<dbReference type="EMBL" id="CP065662">
    <property type="protein sequence ID" value="QPS01529.1"/>
    <property type="molecule type" value="Genomic_DNA"/>
</dbReference>